<accession>A0A4U3KZK6</accession>
<sequence length="62" mass="7522">MEDNNKQINWQAAKEHLKKEYPHLTAEDLYYEAGKEEEWLERLQAKVNKSKHDIRHWLSLMG</sequence>
<evidence type="ECO:0000313" key="1">
    <source>
        <dbReference type="EMBL" id="TKK66616.1"/>
    </source>
</evidence>
<dbReference type="EMBL" id="SZQL01000014">
    <property type="protein sequence ID" value="TKK66616.1"/>
    <property type="molecule type" value="Genomic_DNA"/>
</dbReference>
<dbReference type="AlphaFoldDB" id="A0A4U3KZK6"/>
<organism evidence="1 2">
    <name type="scientific">Ilyomonas limi</name>
    <dbReference type="NCBI Taxonomy" id="2575867"/>
    <lineage>
        <taxon>Bacteria</taxon>
        <taxon>Pseudomonadati</taxon>
        <taxon>Bacteroidota</taxon>
        <taxon>Chitinophagia</taxon>
        <taxon>Chitinophagales</taxon>
        <taxon>Chitinophagaceae</taxon>
        <taxon>Ilyomonas</taxon>
    </lineage>
</organism>
<dbReference type="OrthoDB" id="678790at2"/>
<dbReference type="Gene3D" id="1.10.1470.10">
    <property type="entry name" value="YjbJ"/>
    <property type="match status" value="1"/>
</dbReference>
<dbReference type="InterPro" id="IPR036629">
    <property type="entry name" value="YjbJ_sf"/>
</dbReference>
<comment type="caution">
    <text evidence="1">The sequence shown here is derived from an EMBL/GenBank/DDBJ whole genome shotgun (WGS) entry which is preliminary data.</text>
</comment>
<evidence type="ECO:0000313" key="2">
    <source>
        <dbReference type="Proteomes" id="UP000305848"/>
    </source>
</evidence>
<keyword evidence="2" id="KW-1185">Reference proteome</keyword>
<dbReference type="Proteomes" id="UP000305848">
    <property type="component" value="Unassembled WGS sequence"/>
</dbReference>
<dbReference type="RefSeq" id="WP_137262889.1">
    <property type="nucleotide sequence ID" value="NZ_SZQL01000014.1"/>
</dbReference>
<name>A0A4U3KZK6_9BACT</name>
<reference evidence="1 2" key="1">
    <citation type="submission" date="2019-05" db="EMBL/GenBank/DDBJ databases">
        <title>Panacibacter sp. strain 17mud1-8 Genome sequencing and assembly.</title>
        <authorList>
            <person name="Chhetri G."/>
        </authorList>
    </citation>
    <scope>NUCLEOTIDE SEQUENCE [LARGE SCALE GENOMIC DNA]</scope>
    <source>
        <strain evidence="1 2">17mud1-8</strain>
    </source>
</reference>
<proteinExistence type="predicted"/>
<protein>
    <submittedName>
        <fullName evidence="1">CsbD family protein</fullName>
    </submittedName>
</protein>
<gene>
    <name evidence="1" type="ORF">FC093_16375</name>
</gene>